<gene>
    <name evidence="3" type="ORF">TSIB3V08_LOCUS7238</name>
</gene>
<dbReference type="AlphaFoldDB" id="A0A7R9G164"/>
<evidence type="ECO:0000313" key="3">
    <source>
        <dbReference type="EMBL" id="CAD7263151.1"/>
    </source>
</evidence>
<dbReference type="GO" id="GO:0003755">
    <property type="term" value="F:peptidyl-prolyl cis-trans isomerase activity"/>
    <property type="evidence" value="ECO:0007669"/>
    <property type="project" value="InterPro"/>
</dbReference>
<dbReference type="EMBL" id="OC003334">
    <property type="protein sequence ID" value="CAD7263151.1"/>
    <property type="molecule type" value="Genomic_DNA"/>
</dbReference>
<dbReference type="PROSITE" id="PS50072">
    <property type="entry name" value="CSA_PPIASE_2"/>
    <property type="match status" value="2"/>
</dbReference>
<dbReference type="GO" id="GO:0005737">
    <property type="term" value="C:cytoplasm"/>
    <property type="evidence" value="ECO:0007669"/>
    <property type="project" value="TreeGrafter"/>
</dbReference>
<dbReference type="PRINTS" id="PR00153">
    <property type="entry name" value="CSAPPISMRASE"/>
</dbReference>
<feature type="region of interest" description="Disordered" evidence="1">
    <location>
        <begin position="371"/>
        <end position="563"/>
    </location>
</feature>
<accession>A0A7R9G164</accession>
<dbReference type="GO" id="GO:0016018">
    <property type="term" value="F:cyclosporin A binding"/>
    <property type="evidence" value="ECO:0007669"/>
    <property type="project" value="TreeGrafter"/>
</dbReference>
<organism evidence="3">
    <name type="scientific">Timema shepardi</name>
    <name type="common">Walking stick</name>
    <dbReference type="NCBI Taxonomy" id="629360"/>
    <lineage>
        <taxon>Eukaryota</taxon>
        <taxon>Metazoa</taxon>
        <taxon>Ecdysozoa</taxon>
        <taxon>Arthropoda</taxon>
        <taxon>Hexapoda</taxon>
        <taxon>Insecta</taxon>
        <taxon>Pterygota</taxon>
        <taxon>Neoptera</taxon>
        <taxon>Polyneoptera</taxon>
        <taxon>Phasmatodea</taxon>
        <taxon>Timematodea</taxon>
        <taxon>Timematoidea</taxon>
        <taxon>Timematidae</taxon>
        <taxon>Timema</taxon>
    </lineage>
</organism>
<dbReference type="SUPFAM" id="SSF50891">
    <property type="entry name" value="Cyclophilin-like"/>
    <property type="match status" value="2"/>
</dbReference>
<protein>
    <recommendedName>
        <fullName evidence="2">PPIase cyclophilin-type domain-containing protein</fullName>
    </recommendedName>
</protein>
<dbReference type="Gene3D" id="2.40.100.10">
    <property type="entry name" value="Cyclophilin-like"/>
    <property type="match status" value="2"/>
</dbReference>
<dbReference type="InterPro" id="IPR029000">
    <property type="entry name" value="Cyclophilin-like_dom_sf"/>
</dbReference>
<name>A0A7R9G164_TIMSH</name>
<proteinExistence type="predicted"/>
<feature type="domain" description="PPIase cyclophilin-type" evidence="2">
    <location>
        <begin position="22"/>
        <end position="173"/>
    </location>
</feature>
<evidence type="ECO:0000256" key="1">
    <source>
        <dbReference type="SAM" id="MobiDB-lite"/>
    </source>
</evidence>
<dbReference type="InterPro" id="IPR002130">
    <property type="entry name" value="Cyclophilin-type_PPIase_dom"/>
</dbReference>
<evidence type="ECO:0000259" key="2">
    <source>
        <dbReference type="PROSITE" id="PS50072"/>
    </source>
</evidence>
<dbReference type="PANTHER" id="PTHR11071:SF561">
    <property type="entry name" value="PEPTIDYL-PROLYL CIS-TRANS ISOMERASE D-RELATED"/>
    <property type="match status" value="1"/>
</dbReference>
<reference evidence="3" key="1">
    <citation type="submission" date="2020-11" db="EMBL/GenBank/DDBJ databases">
        <authorList>
            <person name="Tran Van P."/>
        </authorList>
    </citation>
    <scope>NUCLEOTIDE SEQUENCE</scope>
</reference>
<feature type="domain" description="PPIase cyclophilin-type" evidence="2">
    <location>
        <begin position="232"/>
        <end position="357"/>
    </location>
</feature>
<sequence>MLIIFVNHRCYFDIELATNFKLGRIVFELYSDYVPKAAANFLSLCKGDTKLSYKNTKFQQIIPGYLCQGGYVELKSGSFDRENYEDNNFKLKHSGPGEFFFHLLVEEAMPCVDNKAPRLNVDAFLKMKNNINNNLILKSIVLENKKLLQRINIINRTHGQESNYSMRVQECDYQRSQQYSRLFSKYLSNAARQAEKRPVTLQYSLMNQAQLSLVMPVRPRCFLDVKAEDGFPLGRMIVELYSDRVPKTALNFLSLCKGDSGWSYRNSPFHCILPPLLCQAGDVVRFDGHGGTSIYGDTFPDENFDLKHVGPGILSMVSVGTNTNNSKFNISFKPIVTLNNKCVVFGRLVKGFKTLRKPIIKFATIAREAKTVEDSREAKHEENSREAKHGENSREVKPGEDSREAKHGEDSREVKPGEDSREAKPGEDSREAKHGEDSREAKPGEDSREAKPGEDSREAKPGENSREAKSGEDSREAKHGEDSKEAKPGEDSREAKPGEDSREAKPGEDSREAKPGEDSRETKPGEDSREAKTGEDSSEANPGEDSRKVKLGKIQGRLNLGKI</sequence>
<dbReference type="Pfam" id="PF00160">
    <property type="entry name" value="Pro_isomerase"/>
    <property type="match status" value="2"/>
</dbReference>
<dbReference type="PANTHER" id="PTHR11071">
    <property type="entry name" value="PEPTIDYL-PROLYL CIS-TRANS ISOMERASE"/>
    <property type="match status" value="1"/>
</dbReference>
<feature type="compositionally biased region" description="Basic and acidic residues" evidence="1">
    <location>
        <begin position="371"/>
        <end position="535"/>
    </location>
</feature>
<dbReference type="GO" id="GO:0006457">
    <property type="term" value="P:protein folding"/>
    <property type="evidence" value="ECO:0007669"/>
    <property type="project" value="TreeGrafter"/>
</dbReference>